<dbReference type="PANTHER" id="PTHR12185:SF18">
    <property type="entry name" value="SID1 TRANSMEMBRANE FAMILY MEMBER 1"/>
    <property type="match status" value="1"/>
</dbReference>
<feature type="signal peptide" evidence="8">
    <location>
        <begin position="1"/>
        <end position="17"/>
    </location>
</feature>
<accession>G0P4J5</accession>
<keyword evidence="4 8" id="KW-0732">Signal</keyword>
<dbReference type="PANTHER" id="PTHR12185">
    <property type="entry name" value="SID1 TRANSMEMBRANE FAMILY MEMEBER"/>
    <property type="match status" value="1"/>
</dbReference>
<evidence type="ECO:0000256" key="6">
    <source>
        <dbReference type="ARBA" id="ARBA00023136"/>
    </source>
</evidence>
<dbReference type="OMA" id="ITIFHYC"/>
<protein>
    <submittedName>
        <fullName evidence="9">Uncharacterized protein</fullName>
    </submittedName>
</protein>
<keyword evidence="7" id="KW-0325">Glycoprotein</keyword>
<evidence type="ECO:0000313" key="10">
    <source>
        <dbReference type="Proteomes" id="UP000008068"/>
    </source>
</evidence>
<comment type="similarity">
    <text evidence="2">Belongs to the SID1 family.</text>
</comment>
<evidence type="ECO:0000256" key="1">
    <source>
        <dbReference type="ARBA" id="ARBA00004141"/>
    </source>
</evidence>
<comment type="subcellular location">
    <subcellularLocation>
        <location evidence="1">Membrane</location>
        <topology evidence="1">Multi-pass membrane protein</topology>
    </subcellularLocation>
</comment>
<evidence type="ECO:0000256" key="8">
    <source>
        <dbReference type="SAM" id="SignalP"/>
    </source>
</evidence>
<reference evidence="10" key="1">
    <citation type="submission" date="2011-07" db="EMBL/GenBank/DDBJ databases">
        <authorList>
            <consortium name="Caenorhabditis brenneri Sequencing and Analysis Consortium"/>
            <person name="Wilson R.K."/>
        </authorList>
    </citation>
    <scope>NUCLEOTIDE SEQUENCE [LARGE SCALE GENOMIC DNA]</scope>
    <source>
        <strain evidence="10">PB2801</strain>
    </source>
</reference>
<evidence type="ECO:0000256" key="4">
    <source>
        <dbReference type="ARBA" id="ARBA00022729"/>
    </source>
</evidence>
<feature type="chain" id="PRO_5003406870" evidence="8">
    <location>
        <begin position="18"/>
        <end position="296"/>
    </location>
</feature>
<dbReference type="GO" id="GO:0051033">
    <property type="term" value="F:RNA transmembrane transporter activity"/>
    <property type="evidence" value="ECO:0007669"/>
    <property type="project" value="TreeGrafter"/>
</dbReference>
<evidence type="ECO:0000313" key="9">
    <source>
        <dbReference type="EMBL" id="EGT44754.1"/>
    </source>
</evidence>
<keyword evidence="5" id="KW-1133">Transmembrane helix</keyword>
<name>G0P4J5_CAEBE</name>
<evidence type="ECO:0000256" key="5">
    <source>
        <dbReference type="ARBA" id="ARBA00022989"/>
    </source>
</evidence>
<dbReference type="GO" id="GO:0005764">
    <property type="term" value="C:lysosome"/>
    <property type="evidence" value="ECO:0007669"/>
    <property type="project" value="TreeGrafter"/>
</dbReference>
<dbReference type="Pfam" id="PF13965">
    <property type="entry name" value="SID-1_RNA_chan"/>
    <property type="match status" value="1"/>
</dbReference>
<dbReference type="eggNOG" id="ENOG502RT7M">
    <property type="taxonomic scope" value="Eukaryota"/>
</dbReference>
<dbReference type="STRING" id="135651.G0P4J5"/>
<dbReference type="Proteomes" id="UP000008068">
    <property type="component" value="Unassembled WGS sequence"/>
</dbReference>
<evidence type="ECO:0000256" key="7">
    <source>
        <dbReference type="ARBA" id="ARBA00023180"/>
    </source>
</evidence>
<keyword evidence="6" id="KW-0472">Membrane</keyword>
<evidence type="ECO:0000256" key="2">
    <source>
        <dbReference type="ARBA" id="ARBA00006618"/>
    </source>
</evidence>
<dbReference type="GO" id="GO:0003725">
    <property type="term" value="F:double-stranded RNA binding"/>
    <property type="evidence" value="ECO:0007669"/>
    <property type="project" value="TreeGrafter"/>
</dbReference>
<keyword evidence="3" id="KW-0812">Transmembrane</keyword>
<dbReference type="InterPro" id="IPR025958">
    <property type="entry name" value="SID1_TM_fam"/>
</dbReference>
<evidence type="ECO:0000256" key="3">
    <source>
        <dbReference type="ARBA" id="ARBA00022692"/>
    </source>
</evidence>
<keyword evidence="10" id="KW-1185">Reference proteome</keyword>
<dbReference type="EMBL" id="GL380064">
    <property type="protein sequence ID" value="EGT44754.1"/>
    <property type="molecule type" value="Genomic_DNA"/>
</dbReference>
<organism evidence="10">
    <name type="scientific">Caenorhabditis brenneri</name>
    <name type="common">Nematode worm</name>
    <dbReference type="NCBI Taxonomy" id="135651"/>
    <lineage>
        <taxon>Eukaryota</taxon>
        <taxon>Metazoa</taxon>
        <taxon>Ecdysozoa</taxon>
        <taxon>Nematoda</taxon>
        <taxon>Chromadorea</taxon>
        <taxon>Rhabditida</taxon>
        <taxon>Rhabditina</taxon>
        <taxon>Rhabditomorpha</taxon>
        <taxon>Rhabditoidea</taxon>
        <taxon>Rhabditidae</taxon>
        <taxon>Peloderinae</taxon>
        <taxon>Caenorhabditis</taxon>
    </lineage>
</organism>
<dbReference type="HOGENOM" id="CLU_960540_0_0_1"/>
<dbReference type="AlphaFoldDB" id="G0P4J5"/>
<dbReference type="GO" id="GO:0005886">
    <property type="term" value="C:plasma membrane"/>
    <property type="evidence" value="ECO:0007669"/>
    <property type="project" value="TreeGrafter"/>
</dbReference>
<proteinExistence type="inferred from homology"/>
<dbReference type="InParanoid" id="G0P4J5"/>
<sequence length="296" mass="32928">MIRILFTTFFIFLPVFSITITRIDEFQDLVLDTKYENLTTKGELQPELYRVLLDRENPPPAVRIVVTSEKASQQNPFTVTVVHGKTIHNLALPRIQSRDGHRYSYWFASDTLCDYDSSIEELGQPVQLSISSSVPSTFELRVKSVNDFHIGQEPILSRASPSEQRYYMYTFPSDVDKVDVKITSNSELCATIVARRVNCPLFDASGLLELSEVYYYQSFTTFGGFSLRKSDIGSQFHVAFTVNGDDSVCGTQSNTSDHGGGPARIKAATISVTPVAETSILSAIPLILEIQTTGSI</sequence>
<dbReference type="OrthoDB" id="10493275at2759"/>
<gene>
    <name evidence="9" type="ORF">CAEBREN_26127</name>
</gene>